<gene>
    <name evidence="1" type="ORF">DCF17_16250</name>
</gene>
<dbReference type="AlphaFoldDB" id="A0A2W4VWL0"/>
<dbReference type="Pfam" id="PF11848">
    <property type="entry name" value="DUF3368"/>
    <property type="match status" value="1"/>
</dbReference>
<dbReference type="InterPro" id="IPR021799">
    <property type="entry name" value="PIN-like_prokaryotic"/>
</dbReference>
<sequence>MPEVIADTSVIQYLYQSAHFSILPILYSSVVVPLAVVNELEEGRNIGISLPNIEDFDWIQVVRLHPQNLVAQISGLGQGEREVISVAVGSPSSLALLDDGLARQYAKDLKVNVTGTLGILLKAKQAGLVQTVIPALERLNDLGFRASHSTLLTVLKMAGEVDR</sequence>
<dbReference type="PANTHER" id="PTHR39550:SF1">
    <property type="entry name" value="SLL0658 PROTEIN"/>
    <property type="match status" value="1"/>
</dbReference>
<accession>A0A2W4VWL0</accession>
<proteinExistence type="predicted"/>
<dbReference type="Proteomes" id="UP000249081">
    <property type="component" value="Unassembled WGS sequence"/>
</dbReference>
<protein>
    <submittedName>
        <fullName evidence="1">DUF3368 domain-containing protein</fullName>
    </submittedName>
</protein>
<reference evidence="1 2" key="2">
    <citation type="submission" date="2018-06" db="EMBL/GenBank/DDBJ databases">
        <title>Metagenomic assembly of (sub)arctic Cyanobacteria and their associated microbiome from non-axenic cultures.</title>
        <authorList>
            <person name="Baurain D."/>
        </authorList>
    </citation>
    <scope>NUCLEOTIDE SEQUENCE [LARGE SCALE GENOMIC DNA]</scope>
    <source>
        <strain evidence="1">ULC041bin1</strain>
    </source>
</reference>
<dbReference type="EMBL" id="QBMN01000126">
    <property type="protein sequence ID" value="PZO37233.1"/>
    <property type="molecule type" value="Genomic_DNA"/>
</dbReference>
<comment type="caution">
    <text evidence="1">The sequence shown here is derived from an EMBL/GenBank/DDBJ whole genome shotgun (WGS) entry which is preliminary data.</text>
</comment>
<evidence type="ECO:0000313" key="2">
    <source>
        <dbReference type="Proteomes" id="UP000249081"/>
    </source>
</evidence>
<reference evidence="2" key="1">
    <citation type="submission" date="2018-04" db="EMBL/GenBank/DDBJ databases">
        <authorList>
            <person name="Cornet L."/>
        </authorList>
    </citation>
    <scope>NUCLEOTIDE SEQUENCE [LARGE SCALE GENOMIC DNA]</scope>
</reference>
<dbReference type="PANTHER" id="PTHR39550">
    <property type="entry name" value="SLL0658 PROTEIN"/>
    <property type="match status" value="1"/>
</dbReference>
<name>A0A2W4VWL0_9CYAN</name>
<organism evidence="1 2">
    <name type="scientific">Shackletoniella antarctica</name>
    <dbReference type="NCBI Taxonomy" id="268115"/>
    <lineage>
        <taxon>Bacteria</taxon>
        <taxon>Bacillati</taxon>
        <taxon>Cyanobacteriota</taxon>
        <taxon>Cyanophyceae</taxon>
        <taxon>Oculatellales</taxon>
        <taxon>Oculatellaceae</taxon>
        <taxon>Shackletoniella</taxon>
    </lineage>
</organism>
<evidence type="ECO:0000313" key="1">
    <source>
        <dbReference type="EMBL" id="PZO37233.1"/>
    </source>
</evidence>